<reference evidence="1" key="1">
    <citation type="journal article" date="2013" name="PLoS ONE">
        <title>Adaptive selection on bracovirus genomes drives the specialization of cotesia parasitoid wasps.</title>
        <authorList>
            <person name="Jancek S."/>
            <person name="Bezier A."/>
            <person name="Gayral P."/>
            <person name="Paillusson C."/>
            <person name="Kaiser L."/>
            <person name="Dupas S."/>
            <person name="Le Ru B.P."/>
            <person name="Barbe V."/>
            <person name="Periquet G."/>
            <person name="Drezen J.-M."/>
            <person name="Herniou E.A."/>
        </authorList>
    </citation>
    <scope>NUCLEOTIDE SEQUENCE</scope>
    <source>
        <strain evidence="1">Kitale</strain>
    </source>
</reference>
<name>S0DJ79_9VIRU</name>
<evidence type="ECO:0000313" key="1">
    <source>
        <dbReference type="EMBL" id="CCQ19270.1"/>
    </source>
</evidence>
<accession>S0DJ79</accession>
<sequence length="210" mass="24008">MNEYQALTPDIQVPKEWPVDGLENIVTFLIQDVINCHRSGKKVVMTVNNVSAVIKENRAKPGFLLKKIKEIKDEDTYRIDLIIPSKIIILKHANIGPSDKKAESIDDPPMNLKFDHPITKLISTNLDRHMVATLVPDVEKILLLKGIIDSEKEDYIIQATYRVHDIKWLDDSVYDIETGQSTTESAIVDAQKISKNKWDIVCYSYLSQYQ</sequence>
<proteinExistence type="predicted"/>
<dbReference type="EMBL" id="HF562908">
    <property type="protein sequence ID" value="CCQ19270.1"/>
    <property type="molecule type" value="Genomic_DNA"/>
</dbReference>
<protein>
    <submittedName>
        <fullName evidence="1">BV12-like</fullName>
    </submittedName>
</protein>
<gene>
    <name evidence="1" type="primary">bv12-like</name>
    <name evidence="1" type="ORF">CSKBV_4.1</name>
</gene>
<organism evidence="1">
    <name type="scientific">Cotesia sesamiae Kitale bracovirus</name>
    <dbReference type="NCBI Taxonomy" id="452648"/>
    <lineage>
        <taxon>Viruses</taxon>
        <taxon>Viruses incertae sedis</taxon>
        <taxon>Polydnaviriformidae</taxon>
        <taxon>Bracoviriform</taxon>
        <taxon>Cotesia sesamiae bracovirus</taxon>
    </lineage>
</organism>